<feature type="domain" description="Peptidase S11 D-alanyl-D-alanine carboxypeptidase A N-terminal" evidence="10">
    <location>
        <begin position="98"/>
        <end position="311"/>
    </location>
</feature>
<evidence type="ECO:0000313" key="12">
    <source>
        <dbReference type="Proteomes" id="UP000230251"/>
    </source>
</evidence>
<dbReference type="AlphaFoldDB" id="A0A2M8EPJ0"/>
<dbReference type="SUPFAM" id="SSF56601">
    <property type="entry name" value="beta-lactamase/transpeptidase-like"/>
    <property type="match status" value="1"/>
</dbReference>
<evidence type="ECO:0000259" key="10">
    <source>
        <dbReference type="Pfam" id="PF00768"/>
    </source>
</evidence>
<evidence type="ECO:0000256" key="4">
    <source>
        <dbReference type="ARBA" id="ARBA00022960"/>
    </source>
</evidence>
<evidence type="ECO:0000256" key="6">
    <source>
        <dbReference type="ARBA" id="ARBA00023316"/>
    </source>
</evidence>
<dbReference type="Proteomes" id="UP000230251">
    <property type="component" value="Unassembled WGS sequence"/>
</dbReference>
<evidence type="ECO:0000256" key="3">
    <source>
        <dbReference type="ARBA" id="ARBA00022801"/>
    </source>
</evidence>
<comment type="similarity">
    <text evidence="1 9">Belongs to the peptidase S11 family.</text>
</comment>
<dbReference type="PRINTS" id="PR00725">
    <property type="entry name" value="DADACBPTASE1"/>
</dbReference>
<keyword evidence="3" id="KW-0378">Hydrolase</keyword>
<dbReference type="GO" id="GO:0009252">
    <property type="term" value="P:peptidoglycan biosynthetic process"/>
    <property type="evidence" value="ECO:0007669"/>
    <property type="project" value="UniProtKB-KW"/>
</dbReference>
<keyword evidence="4" id="KW-0133">Cell shape</keyword>
<dbReference type="InterPro" id="IPR012338">
    <property type="entry name" value="Beta-lactam/transpept-like"/>
</dbReference>
<evidence type="ECO:0000256" key="1">
    <source>
        <dbReference type="ARBA" id="ARBA00007164"/>
    </source>
</evidence>
<feature type="active site" evidence="7">
    <location>
        <position position="185"/>
    </location>
</feature>
<feature type="active site" description="Acyl-ester intermediate" evidence="7">
    <location>
        <position position="130"/>
    </location>
</feature>
<reference evidence="12" key="1">
    <citation type="submission" date="2017-09" db="EMBL/GenBank/DDBJ databases">
        <title>Depth-based differentiation of microbial function through sediment-hosted aquifers and enrichment of novel symbionts in the deep terrestrial subsurface.</title>
        <authorList>
            <person name="Probst A.J."/>
            <person name="Ladd B."/>
            <person name="Jarett J.K."/>
            <person name="Geller-Mcgrath D.E."/>
            <person name="Sieber C.M.K."/>
            <person name="Emerson J.B."/>
            <person name="Anantharaman K."/>
            <person name="Thomas B.C."/>
            <person name="Malmstrom R."/>
            <person name="Stieglmeier M."/>
            <person name="Klingl A."/>
            <person name="Woyke T."/>
            <person name="Ryan C.M."/>
            <person name="Banfield J.F."/>
        </authorList>
    </citation>
    <scope>NUCLEOTIDE SEQUENCE [LARGE SCALE GENOMIC DNA]</scope>
</reference>
<gene>
    <name evidence="11" type="ORF">CO057_01780</name>
</gene>
<sequence length="354" mass="38624">MKISSKIIIFIFVAFLTMPFSSYAMTDDLLEIYNDRADLQEAFDSETYQGIEGSAAGFLIDLEDWARQYGWQSYAELSDYAPEVNVPVFVGAYSNTPVPTVTAEHYIVIDSATDTILAASGAEAVWPIASITKLTTVITAMNLGLDVGGKGDVKDVDDVGGAKLYVTDGTTFTVLDLLKSTIVASANNAANAIARLTGYDKAGFVDQMNLFARSLNLRSTEFVDPTGIELGNVSTAREIAYVAREVFKNENIRRLAGTSGISILALNDSDYVRNIASTNWLLYDHAYDDVYVTAGKTGYLIESGWNLVTQMYPMGGSANESVLVVTLGSDSRRDSCDDAHALALWAWENFEWSR</sequence>
<keyword evidence="5" id="KW-0573">Peptidoglycan synthesis</keyword>
<dbReference type="Pfam" id="PF00768">
    <property type="entry name" value="Peptidase_S11"/>
    <property type="match status" value="1"/>
</dbReference>
<proteinExistence type="inferred from homology"/>
<organism evidence="11 12">
    <name type="scientific">Candidatus Uhrbacteria bacterium CG_4_9_14_0_2_um_filter_41_50</name>
    <dbReference type="NCBI Taxonomy" id="1975031"/>
    <lineage>
        <taxon>Bacteria</taxon>
        <taxon>Candidatus Uhriibacteriota</taxon>
    </lineage>
</organism>
<feature type="binding site" evidence="8">
    <location>
        <position position="296"/>
    </location>
    <ligand>
        <name>substrate</name>
    </ligand>
</feature>
<evidence type="ECO:0000256" key="5">
    <source>
        <dbReference type="ARBA" id="ARBA00022984"/>
    </source>
</evidence>
<feature type="active site" description="Proton acceptor" evidence="7">
    <location>
        <position position="133"/>
    </location>
</feature>
<keyword evidence="2" id="KW-0732">Signal</keyword>
<name>A0A2M8EPJ0_9BACT</name>
<dbReference type="GO" id="GO:0071555">
    <property type="term" value="P:cell wall organization"/>
    <property type="evidence" value="ECO:0007669"/>
    <property type="project" value="UniProtKB-KW"/>
</dbReference>
<evidence type="ECO:0000256" key="7">
    <source>
        <dbReference type="PIRSR" id="PIRSR618044-1"/>
    </source>
</evidence>
<dbReference type="Gene3D" id="3.40.710.10">
    <property type="entry name" value="DD-peptidase/beta-lactamase superfamily"/>
    <property type="match status" value="1"/>
</dbReference>
<evidence type="ECO:0000256" key="9">
    <source>
        <dbReference type="RuleBase" id="RU004016"/>
    </source>
</evidence>
<evidence type="ECO:0000256" key="8">
    <source>
        <dbReference type="PIRSR" id="PIRSR618044-2"/>
    </source>
</evidence>
<dbReference type="GO" id="GO:0009002">
    <property type="term" value="F:serine-type D-Ala-D-Ala carboxypeptidase activity"/>
    <property type="evidence" value="ECO:0007669"/>
    <property type="project" value="InterPro"/>
</dbReference>
<protein>
    <recommendedName>
        <fullName evidence="10">Peptidase S11 D-alanyl-D-alanine carboxypeptidase A N-terminal domain-containing protein</fullName>
    </recommendedName>
</protein>
<evidence type="ECO:0000313" key="11">
    <source>
        <dbReference type="EMBL" id="PJC24656.1"/>
    </source>
</evidence>
<dbReference type="InterPro" id="IPR001967">
    <property type="entry name" value="Peptidase_S11_N"/>
</dbReference>
<dbReference type="InterPro" id="IPR018044">
    <property type="entry name" value="Peptidase_S11"/>
</dbReference>
<evidence type="ECO:0000256" key="2">
    <source>
        <dbReference type="ARBA" id="ARBA00022729"/>
    </source>
</evidence>
<accession>A0A2M8EPJ0</accession>
<comment type="caution">
    <text evidence="11">The sequence shown here is derived from an EMBL/GenBank/DDBJ whole genome shotgun (WGS) entry which is preliminary data.</text>
</comment>
<dbReference type="GO" id="GO:0006508">
    <property type="term" value="P:proteolysis"/>
    <property type="evidence" value="ECO:0007669"/>
    <property type="project" value="InterPro"/>
</dbReference>
<keyword evidence="6" id="KW-0961">Cell wall biogenesis/degradation</keyword>
<dbReference type="EMBL" id="PFSI01000028">
    <property type="protein sequence ID" value="PJC24656.1"/>
    <property type="molecule type" value="Genomic_DNA"/>
</dbReference>
<dbReference type="GO" id="GO:0008360">
    <property type="term" value="P:regulation of cell shape"/>
    <property type="evidence" value="ECO:0007669"/>
    <property type="project" value="UniProtKB-KW"/>
</dbReference>